<keyword evidence="5 11" id="KW-0808">Transferase</keyword>
<evidence type="ECO:0000313" key="14">
    <source>
        <dbReference type="Proteomes" id="UP000823631"/>
    </source>
</evidence>
<evidence type="ECO:0000256" key="8">
    <source>
        <dbReference type="ARBA" id="ARBA00022840"/>
    </source>
</evidence>
<dbReference type="PANTHER" id="PTHR39321">
    <property type="entry name" value="NICOTINATE-NUCLEOTIDE ADENYLYLTRANSFERASE-RELATED"/>
    <property type="match status" value="1"/>
</dbReference>
<keyword evidence="6 11" id="KW-0548">Nucleotidyltransferase</keyword>
<keyword evidence="7 11" id="KW-0547">Nucleotide-binding</keyword>
<evidence type="ECO:0000259" key="12">
    <source>
        <dbReference type="Pfam" id="PF01467"/>
    </source>
</evidence>
<evidence type="ECO:0000256" key="4">
    <source>
        <dbReference type="ARBA" id="ARBA00022642"/>
    </source>
</evidence>
<dbReference type="NCBIfam" id="TIGR00482">
    <property type="entry name" value="nicotinate (nicotinamide) nucleotide adenylyltransferase"/>
    <property type="match status" value="1"/>
</dbReference>
<evidence type="ECO:0000256" key="10">
    <source>
        <dbReference type="ARBA" id="ARBA00048721"/>
    </source>
</evidence>
<reference evidence="13" key="1">
    <citation type="submission" date="2020-10" db="EMBL/GenBank/DDBJ databases">
        <authorList>
            <person name="Gilroy R."/>
        </authorList>
    </citation>
    <scope>NUCLEOTIDE SEQUENCE</scope>
    <source>
        <strain evidence="13">17213</strain>
    </source>
</reference>
<dbReference type="Proteomes" id="UP000823631">
    <property type="component" value="Unassembled WGS sequence"/>
</dbReference>
<keyword evidence="8 11" id="KW-0067">ATP-binding</keyword>
<evidence type="ECO:0000313" key="13">
    <source>
        <dbReference type="EMBL" id="MBO8416828.1"/>
    </source>
</evidence>
<evidence type="ECO:0000256" key="1">
    <source>
        <dbReference type="ARBA" id="ARBA00002324"/>
    </source>
</evidence>
<comment type="pathway">
    <text evidence="2 11">Cofactor biosynthesis; NAD(+) biosynthesis; deamido-NAD(+) from nicotinate D-ribonucleotide: step 1/1.</text>
</comment>
<dbReference type="GO" id="GO:0005524">
    <property type="term" value="F:ATP binding"/>
    <property type="evidence" value="ECO:0007669"/>
    <property type="project" value="UniProtKB-KW"/>
</dbReference>
<keyword evidence="9 11" id="KW-0520">NAD</keyword>
<comment type="function">
    <text evidence="1 11">Catalyzes the reversible adenylation of nicotinate mononucleotide (NaMN) to nicotinic acid adenine dinucleotide (NaAD).</text>
</comment>
<name>A0A9D9GTS5_9GAMM</name>
<comment type="catalytic activity">
    <reaction evidence="10 11">
        <text>nicotinate beta-D-ribonucleotide + ATP + H(+) = deamido-NAD(+) + diphosphate</text>
        <dbReference type="Rhea" id="RHEA:22860"/>
        <dbReference type="ChEBI" id="CHEBI:15378"/>
        <dbReference type="ChEBI" id="CHEBI:30616"/>
        <dbReference type="ChEBI" id="CHEBI:33019"/>
        <dbReference type="ChEBI" id="CHEBI:57502"/>
        <dbReference type="ChEBI" id="CHEBI:58437"/>
        <dbReference type="EC" id="2.7.7.18"/>
    </reaction>
</comment>
<sequence length="272" mass="30325">MHQAKAYGFLGGSFDPIHKGHLNLAKGVRRSLKLDKIFLIPNAAPPHKAGNTTSYESRLQMTDLALESLNHRQYQVSRIEQDPKHRHYTYDTLKLLRQKYGEDTRLYFIMGMDSLLDLDIWHKGFELTDFANLAVIDRPGSDLEHCEKKALKDYLAAHVVYEPAAFADPLQLKQFSEALKEPKGKIFILRVPVMDVSSTALRAELAKVSAQRSKRALGLEGTGSGQDFGAGTGSAAPGSDITVFTGTLQHAVTPQVLRYIQNRGLYQNSNSR</sequence>
<evidence type="ECO:0000256" key="7">
    <source>
        <dbReference type="ARBA" id="ARBA00022741"/>
    </source>
</evidence>
<dbReference type="EMBL" id="JADINH010000214">
    <property type="protein sequence ID" value="MBO8416828.1"/>
    <property type="molecule type" value="Genomic_DNA"/>
</dbReference>
<protein>
    <recommendedName>
        <fullName evidence="11">Probable nicotinate-nucleotide adenylyltransferase</fullName>
        <ecNumber evidence="11">2.7.7.18</ecNumber>
    </recommendedName>
    <alternativeName>
        <fullName evidence="11">Deamido-NAD(+) diphosphorylase</fullName>
    </alternativeName>
    <alternativeName>
        <fullName evidence="11">Deamido-NAD(+) pyrophosphorylase</fullName>
    </alternativeName>
    <alternativeName>
        <fullName evidence="11">Nicotinate mononucleotide adenylyltransferase</fullName>
        <shortName evidence="11">NaMN adenylyltransferase</shortName>
    </alternativeName>
</protein>
<feature type="domain" description="Cytidyltransferase-like" evidence="12">
    <location>
        <begin position="10"/>
        <end position="203"/>
    </location>
</feature>
<comment type="similarity">
    <text evidence="3 11">Belongs to the NadD family.</text>
</comment>
<dbReference type="GO" id="GO:0004515">
    <property type="term" value="F:nicotinate-nucleotide adenylyltransferase activity"/>
    <property type="evidence" value="ECO:0007669"/>
    <property type="project" value="UniProtKB-UniRule"/>
</dbReference>
<evidence type="ECO:0000256" key="9">
    <source>
        <dbReference type="ARBA" id="ARBA00023027"/>
    </source>
</evidence>
<dbReference type="SUPFAM" id="SSF52374">
    <property type="entry name" value="Nucleotidylyl transferase"/>
    <property type="match status" value="1"/>
</dbReference>
<accession>A0A9D9GTS5</accession>
<evidence type="ECO:0000256" key="6">
    <source>
        <dbReference type="ARBA" id="ARBA00022695"/>
    </source>
</evidence>
<keyword evidence="4 11" id="KW-0662">Pyridine nucleotide biosynthesis</keyword>
<dbReference type="InterPro" id="IPR004821">
    <property type="entry name" value="Cyt_trans-like"/>
</dbReference>
<proteinExistence type="inferred from homology"/>
<evidence type="ECO:0000256" key="5">
    <source>
        <dbReference type="ARBA" id="ARBA00022679"/>
    </source>
</evidence>
<evidence type="ECO:0000256" key="11">
    <source>
        <dbReference type="HAMAP-Rule" id="MF_00244"/>
    </source>
</evidence>
<dbReference type="AlphaFoldDB" id="A0A9D9GTS5"/>
<dbReference type="Pfam" id="PF01467">
    <property type="entry name" value="CTP_transf_like"/>
    <property type="match status" value="1"/>
</dbReference>
<organism evidence="13 14">
    <name type="scientific">Candidatus Avisuccinivibrio stercorigallinarum</name>
    <dbReference type="NCBI Taxonomy" id="2840704"/>
    <lineage>
        <taxon>Bacteria</taxon>
        <taxon>Pseudomonadati</taxon>
        <taxon>Pseudomonadota</taxon>
        <taxon>Gammaproteobacteria</taxon>
        <taxon>Aeromonadales</taxon>
        <taxon>Succinivibrionaceae</taxon>
        <taxon>Succinivibrionaceae incertae sedis</taxon>
        <taxon>Candidatus Avisuccinivibrio</taxon>
    </lineage>
</organism>
<dbReference type="Gene3D" id="3.40.50.620">
    <property type="entry name" value="HUPs"/>
    <property type="match status" value="1"/>
</dbReference>
<dbReference type="InterPro" id="IPR005248">
    <property type="entry name" value="NadD/NMNAT"/>
</dbReference>
<gene>
    <name evidence="11 13" type="primary">nadD</name>
    <name evidence="13" type="ORF">IAB19_10650</name>
</gene>
<dbReference type="CDD" id="cd02165">
    <property type="entry name" value="NMNAT"/>
    <property type="match status" value="1"/>
</dbReference>
<dbReference type="EC" id="2.7.7.18" evidence="11"/>
<evidence type="ECO:0000256" key="3">
    <source>
        <dbReference type="ARBA" id="ARBA00009014"/>
    </source>
</evidence>
<dbReference type="GO" id="GO:0009435">
    <property type="term" value="P:NAD+ biosynthetic process"/>
    <property type="evidence" value="ECO:0007669"/>
    <property type="project" value="UniProtKB-UniRule"/>
</dbReference>
<comment type="caution">
    <text evidence="13">The sequence shown here is derived from an EMBL/GenBank/DDBJ whole genome shotgun (WGS) entry which is preliminary data.</text>
</comment>
<dbReference type="HAMAP" id="MF_00244">
    <property type="entry name" value="NaMN_adenylyltr"/>
    <property type="match status" value="1"/>
</dbReference>
<evidence type="ECO:0000256" key="2">
    <source>
        <dbReference type="ARBA" id="ARBA00005019"/>
    </source>
</evidence>
<reference evidence="13" key="2">
    <citation type="journal article" date="2021" name="PeerJ">
        <title>Extensive microbial diversity within the chicken gut microbiome revealed by metagenomics and culture.</title>
        <authorList>
            <person name="Gilroy R."/>
            <person name="Ravi A."/>
            <person name="Getino M."/>
            <person name="Pursley I."/>
            <person name="Horton D.L."/>
            <person name="Alikhan N.F."/>
            <person name="Baker D."/>
            <person name="Gharbi K."/>
            <person name="Hall N."/>
            <person name="Watson M."/>
            <person name="Adriaenssens E.M."/>
            <person name="Foster-Nyarko E."/>
            <person name="Jarju S."/>
            <person name="Secka A."/>
            <person name="Antonio M."/>
            <person name="Oren A."/>
            <person name="Chaudhuri R.R."/>
            <person name="La Ragione R."/>
            <person name="Hildebrand F."/>
            <person name="Pallen M.J."/>
        </authorList>
    </citation>
    <scope>NUCLEOTIDE SEQUENCE</scope>
    <source>
        <strain evidence="13">17213</strain>
    </source>
</reference>
<dbReference type="NCBIfam" id="TIGR00125">
    <property type="entry name" value="cyt_tran_rel"/>
    <property type="match status" value="1"/>
</dbReference>
<dbReference type="PANTHER" id="PTHR39321:SF3">
    <property type="entry name" value="PHOSPHOPANTETHEINE ADENYLYLTRANSFERASE"/>
    <property type="match status" value="1"/>
</dbReference>
<dbReference type="InterPro" id="IPR014729">
    <property type="entry name" value="Rossmann-like_a/b/a_fold"/>
</dbReference>